<dbReference type="GeneID" id="95987337"/>
<feature type="region of interest" description="Disordered" evidence="1">
    <location>
        <begin position="253"/>
        <end position="278"/>
    </location>
</feature>
<gene>
    <name evidence="3" type="ORF">Q8F55_006294</name>
</gene>
<feature type="compositionally biased region" description="Low complexity" evidence="1">
    <location>
        <begin position="502"/>
        <end position="529"/>
    </location>
</feature>
<dbReference type="InterPro" id="IPR047092">
    <property type="entry name" value="AFUB_07903/YDR124W-like_hel"/>
</dbReference>
<evidence type="ECO:0000259" key="2">
    <source>
        <dbReference type="Pfam" id="PF11001"/>
    </source>
</evidence>
<sequence>MPRIPSREEPYHSVAKCNRHWKTKREFVTKAANKASHVDGSHYLLICVAPKGNIEVHASEYFYDDANQHKADGVINWEVLRGRAEFIQTRNESRWQEVERQEKRFGLEGDDADDEDNEDADDVDSNDLSLGDLNLPDTPTGGQTQLMSTFCASNPSKMTIGPVSSITVTPATMDREYHARFEHLGQNVCANILKAWIKVVEPKKQTKYPYKDKKGNEGRPPPWWPTGLRHIEPDHLHKDERPRLLTSILQQASKPRSESARQAAALASASGANARPTLDQRSELTISRLHFATAEIASSIPPRQHFELRQIYLIAKEIRKANEDSAKERRNAASREGTVFIEDDTFVPTWNELTVDFFERHPSASHSQKRMSDDLMMGLGKENVDYDSRIIKRGKREITVAPLTTDLHHPALTPLGSHTNVYSTVPYGMDAGTPHTPHTPHTPAHGYQSWQPITVPQSATTPQLTQAQQQAQHAAQYYPRSAPPTFALDVNYQTSHYTNNGTPTPTTATQPTYSHSSQGSIGGSASAPGTAPAYQPYVPQGLSYHSPYSSTGSAAAAAAYTTPQYTHSGYPAATSYDTGQAFVSDLAGLSA</sequence>
<feature type="region of interest" description="Disordered" evidence="1">
    <location>
        <begin position="497"/>
        <end position="529"/>
    </location>
</feature>
<comment type="caution">
    <text evidence="3">The sequence shown here is derived from an EMBL/GenBank/DDBJ whole genome shotgun (WGS) entry which is preliminary data.</text>
</comment>
<feature type="compositionally biased region" description="Acidic residues" evidence="1">
    <location>
        <begin position="108"/>
        <end position="125"/>
    </location>
</feature>
<dbReference type="PANTHER" id="PTHR36102:SF1">
    <property type="entry name" value="YDR124W-LIKE HELICAL BUNDLE DOMAIN-CONTAINING PROTEIN"/>
    <property type="match status" value="1"/>
</dbReference>
<reference evidence="3 4" key="1">
    <citation type="submission" date="2023-08" db="EMBL/GenBank/DDBJ databases">
        <title>Annotated Genome Sequence of Vanrija albida AlHP1.</title>
        <authorList>
            <person name="Herzog R."/>
        </authorList>
    </citation>
    <scope>NUCLEOTIDE SEQUENCE [LARGE SCALE GENOMIC DNA]</scope>
    <source>
        <strain evidence="3 4">AlHP1</strain>
    </source>
</reference>
<dbReference type="Pfam" id="PF11001">
    <property type="entry name" value="AFUB_07903_YDR124W_hel"/>
    <property type="match status" value="1"/>
</dbReference>
<evidence type="ECO:0000313" key="3">
    <source>
        <dbReference type="EMBL" id="KAL1406885.1"/>
    </source>
</evidence>
<keyword evidence="4" id="KW-1185">Reference proteome</keyword>
<dbReference type="InterPro" id="IPR021264">
    <property type="entry name" value="AFUB_079030/YDR124W-like"/>
</dbReference>
<dbReference type="PANTHER" id="PTHR36102">
    <property type="entry name" value="CHROMOSOME 10, WHOLE GENOME SHOTGUN SEQUENCE"/>
    <property type="match status" value="1"/>
</dbReference>
<name>A0ABR3PWS4_9TREE</name>
<protein>
    <recommendedName>
        <fullName evidence="2">Subtelomeric hrmA-associated cluster protein AFUB-079030/YDR124W-like helical bundle domain-containing protein</fullName>
    </recommendedName>
</protein>
<dbReference type="SUPFAM" id="SSF116768">
    <property type="entry name" value="DNA-binding domain of EIN3-like"/>
    <property type="match status" value="1"/>
</dbReference>
<dbReference type="Proteomes" id="UP001565368">
    <property type="component" value="Unassembled WGS sequence"/>
</dbReference>
<organism evidence="3 4">
    <name type="scientific">Vanrija albida</name>
    <dbReference type="NCBI Taxonomy" id="181172"/>
    <lineage>
        <taxon>Eukaryota</taxon>
        <taxon>Fungi</taxon>
        <taxon>Dikarya</taxon>
        <taxon>Basidiomycota</taxon>
        <taxon>Agaricomycotina</taxon>
        <taxon>Tremellomycetes</taxon>
        <taxon>Trichosporonales</taxon>
        <taxon>Trichosporonaceae</taxon>
        <taxon>Vanrija</taxon>
    </lineage>
</organism>
<dbReference type="RefSeq" id="XP_069206829.1">
    <property type="nucleotide sequence ID" value="XM_069354758.1"/>
</dbReference>
<feature type="domain" description="Subtelomeric hrmA-associated cluster protein AFUB-079030/YDR124W-like helical bundle" evidence="2">
    <location>
        <begin position="172"/>
        <end position="316"/>
    </location>
</feature>
<feature type="compositionally biased region" description="Basic and acidic residues" evidence="1">
    <location>
        <begin position="93"/>
        <end position="107"/>
    </location>
</feature>
<evidence type="ECO:0000313" key="4">
    <source>
        <dbReference type="Proteomes" id="UP001565368"/>
    </source>
</evidence>
<dbReference type="InterPro" id="IPR023278">
    <property type="entry name" value="Ethylene_insens-like_DNA-bd"/>
</dbReference>
<feature type="compositionally biased region" description="Low complexity" evidence="1">
    <location>
        <begin position="260"/>
        <end position="275"/>
    </location>
</feature>
<accession>A0ABR3PWS4</accession>
<feature type="region of interest" description="Disordered" evidence="1">
    <location>
        <begin position="93"/>
        <end position="143"/>
    </location>
</feature>
<evidence type="ECO:0000256" key="1">
    <source>
        <dbReference type="SAM" id="MobiDB-lite"/>
    </source>
</evidence>
<feature type="compositionally biased region" description="Low complexity" evidence="1">
    <location>
        <begin position="126"/>
        <end position="137"/>
    </location>
</feature>
<proteinExistence type="predicted"/>
<dbReference type="EMBL" id="JBBXJM010000005">
    <property type="protein sequence ID" value="KAL1406885.1"/>
    <property type="molecule type" value="Genomic_DNA"/>
</dbReference>